<protein>
    <submittedName>
        <fullName evidence="7">CUB domain-containing protein</fullName>
    </submittedName>
</protein>
<dbReference type="SUPFAM" id="SSF100920">
    <property type="entry name" value="Heat shock protein 70kD (HSP70), peptide-binding domain"/>
    <property type="match status" value="1"/>
</dbReference>
<dbReference type="PANTHER" id="PTHR24251">
    <property type="entry name" value="OVOCHYMASE-RELATED"/>
    <property type="match status" value="1"/>
</dbReference>
<accession>A0A915EN82</accession>
<sequence>MLISFFQKLCFILFAFNWFDLNCCSLAQRVRGFAQTHYAFDIYEGASEDVSENTLLGKFTVVDSAATVNAINNLNINLMVDRSGNLTVSAGKPGTHNIQANFLTCFYIQRYGENLNCNYTIVADPGHRVEIRFTYFSTEGISDYVRITEGGPSGSVIKTVSGAPLLDTLTSIKSAGRVLTLRFSTDGSITVYGWTAEYRFIADC</sequence>
<evidence type="ECO:0000259" key="5">
    <source>
        <dbReference type="PROSITE" id="PS01180"/>
    </source>
</evidence>
<keyword evidence="6" id="KW-1185">Reference proteome</keyword>
<reference evidence="7" key="1">
    <citation type="submission" date="2022-11" db="UniProtKB">
        <authorList>
            <consortium name="WormBaseParasite"/>
        </authorList>
    </citation>
    <scope>IDENTIFICATION</scope>
</reference>
<dbReference type="Gene3D" id="2.60.34.10">
    <property type="entry name" value="Substrate Binding Domain Of DNAk, Chain A, domain 1"/>
    <property type="match status" value="1"/>
</dbReference>
<dbReference type="Gene3D" id="2.60.120.290">
    <property type="entry name" value="Spermadhesin, CUB domain"/>
    <property type="match status" value="1"/>
</dbReference>
<dbReference type="InterPro" id="IPR000859">
    <property type="entry name" value="CUB_dom"/>
</dbReference>
<proteinExistence type="predicted"/>
<evidence type="ECO:0000256" key="4">
    <source>
        <dbReference type="SAM" id="SignalP"/>
    </source>
</evidence>
<dbReference type="Pfam" id="PF00431">
    <property type="entry name" value="CUB"/>
    <property type="match status" value="1"/>
</dbReference>
<dbReference type="PROSITE" id="PS01180">
    <property type="entry name" value="CUB"/>
    <property type="match status" value="1"/>
</dbReference>
<feature type="domain" description="CUB" evidence="5">
    <location>
        <begin position="82"/>
        <end position="201"/>
    </location>
</feature>
<keyword evidence="4" id="KW-0732">Signal</keyword>
<dbReference type="SUPFAM" id="SSF49854">
    <property type="entry name" value="Spermadhesin, CUB domain"/>
    <property type="match status" value="1"/>
</dbReference>
<evidence type="ECO:0000313" key="7">
    <source>
        <dbReference type="WBParaSite" id="jg7714"/>
    </source>
</evidence>
<comment type="caution">
    <text evidence="3">Lacks conserved residue(s) required for the propagation of feature annotation.</text>
</comment>
<feature type="signal peptide" evidence="4">
    <location>
        <begin position="1"/>
        <end position="27"/>
    </location>
</feature>
<evidence type="ECO:0000256" key="3">
    <source>
        <dbReference type="PROSITE-ProRule" id="PRU00059"/>
    </source>
</evidence>
<dbReference type="AlphaFoldDB" id="A0A915EN82"/>
<dbReference type="InterPro" id="IPR035914">
    <property type="entry name" value="Sperma_CUB_dom_sf"/>
</dbReference>
<organism evidence="6 7">
    <name type="scientific">Ditylenchus dipsaci</name>
    <dbReference type="NCBI Taxonomy" id="166011"/>
    <lineage>
        <taxon>Eukaryota</taxon>
        <taxon>Metazoa</taxon>
        <taxon>Ecdysozoa</taxon>
        <taxon>Nematoda</taxon>
        <taxon>Chromadorea</taxon>
        <taxon>Rhabditida</taxon>
        <taxon>Tylenchina</taxon>
        <taxon>Tylenchomorpha</taxon>
        <taxon>Sphaerularioidea</taxon>
        <taxon>Anguinidae</taxon>
        <taxon>Anguininae</taxon>
        <taxon>Ditylenchus</taxon>
    </lineage>
</organism>
<dbReference type="Proteomes" id="UP000887574">
    <property type="component" value="Unplaced"/>
</dbReference>
<feature type="chain" id="PRO_5037985013" evidence="4">
    <location>
        <begin position="28"/>
        <end position="204"/>
    </location>
</feature>
<evidence type="ECO:0000256" key="2">
    <source>
        <dbReference type="ARBA" id="ARBA00023157"/>
    </source>
</evidence>
<keyword evidence="1" id="KW-0677">Repeat</keyword>
<dbReference type="WBParaSite" id="jg7714">
    <property type="protein sequence ID" value="jg7714"/>
    <property type="gene ID" value="jg7714"/>
</dbReference>
<dbReference type="InterPro" id="IPR029047">
    <property type="entry name" value="HSP70_peptide-bd_sf"/>
</dbReference>
<dbReference type="CDD" id="cd00041">
    <property type="entry name" value="CUB"/>
    <property type="match status" value="1"/>
</dbReference>
<dbReference type="SMART" id="SM00042">
    <property type="entry name" value="CUB"/>
    <property type="match status" value="1"/>
</dbReference>
<name>A0A915EN82_9BILA</name>
<evidence type="ECO:0000313" key="6">
    <source>
        <dbReference type="Proteomes" id="UP000887574"/>
    </source>
</evidence>
<keyword evidence="2" id="KW-1015">Disulfide bond</keyword>
<evidence type="ECO:0000256" key="1">
    <source>
        <dbReference type="ARBA" id="ARBA00022737"/>
    </source>
</evidence>